<organism evidence="3 4">
    <name type="scientific">Turnera subulata</name>
    <dbReference type="NCBI Taxonomy" id="218843"/>
    <lineage>
        <taxon>Eukaryota</taxon>
        <taxon>Viridiplantae</taxon>
        <taxon>Streptophyta</taxon>
        <taxon>Embryophyta</taxon>
        <taxon>Tracheophyta</taxon>
        <taxon>Spermatophyta</taxon>
        <taxon>Magnoliopsida</taxon>
        <taxon>eudicotyledons</taxon>
        <taxon>Gunneridae</taxon>
        <taxon>Pentapetalae</taxon>
        <taxon>rosids</taxon>
        <taxon>fabids</taxon>
        <taxon>Malpighiales</taxon>
        <taxon>Passifloraceae</taxon>
        <taxon>Turnera</taxon>
    </lineage>
</organism>
<dbReference type="InterPro" id="IPR045880">
    <property type="entry name" value="ZCF37"/>
</dbReference>
<evidence type="ECO:0000256" key="1">
    <source>
        <dbReference type="SAM" id="MobiDB-lite"/>
    </source>
</evidence>
<gene>
    <name evidence="3" type="ORF">Tsubulata_031131</name>
</gene>
<evidence type="ECO:0000313" key="3">
    <source>
        <dbReference type="EMBL" id="KAJ4839015.1"/>
    </source>
</evidence>
<protein>
    <recommendedName>
        <fullName evidence="5">ZCF37</fullName>
    </recommendedName>
</protein>
<dbReference type="PANTHER" id="PTHR35275:SF1">
    <property type="entry name" value="OS07G0585900 PROTEIN"/>
    <property type="match status" value="1"/>
</dbReference>
<dbReference type="EMBL" id="JAKUCV010003417">
    <property type="protein sequence ID" value="KAJ4839015.1"/>
    <property type="molecule type" value="Genomic_DNA"/>
</dbReference>
<evidence type="ECO:0008006" key="5">
    <source>
        <dbReference type="Google" id="ProtNLM"/>
    </source>
</evidence>
<keyword evidence="4" id="KW-1185">Reference proteome</keyword>
<dbReference type="AlphaFoldDB" id="A0A9Q0FYH4"/>
<feature type="transmembrane region" description="Helical" evidence="2">
    <location>
        <begin position="179"/>
        <end position="205"/>
    </location>
</feature>
<reference evidence="3" key="2">
    <citation type="journal article" date="2023" name="Plants (Basel)">
        <title>Annotation of the Turnera subulata (Passifloraceae) Draft Genome Reveals the S-Locus Evolved after the Divergence of Turneroideae from Passifloroideae in a Stepwise Manner.</title>
        <authorList>
            <person name="Henning P.M."/>
            <person name="Roalson E.H."/>
            <person name="Mir W."/>
            <person name="McCubbin A.G."/>
            <person name="Shore J.S."/>
        </authorList>
    </citation>
    <scope>NUCLEOTIDE SEQUENCE</scope>
    <source>
        <strain evidence="3">F60SS</strain>
    </source>
</reference>
<feature type="region of interest" description="Disordered" evidence="1">
    <location>
        <begin position="21"/>
        <end position="45"/>
    </location>
</feature>
<evidence type="ECO:0000256" key="2">
    <source>
        <dbReference type="SAM" id="Phobius"/>
    </source>
</evidence>
<keyword evidence="2" id="KW-1133">Transmembrane helix</keyword>
<name>A0A9Q0FYH4_9ROSI</name>
<dbReference type="PANTHER" id="PTHR35275">
    <property type="entry name" value="ZCF37"/>
    <property type="match status" value="1"/>
</dbReference>
<feature type="region of interest" description="Disordered" evidence="1">
    <location>
        <begin position="104"/>
        <end position="123"/>
    </location>
</feature>
<reference evidence="3" key="1">
    <citation type="submission" date="2022-02" db="EMBL/GenBank/DDBJ databases">
        <authorList>
            <person name="Henning P.M."/>
            <person name="McCubbin A.G."/>
            <person name="Shore J.S."/>
        </authorList>
    </citation>
    <scope>NUCLEOTIDE SEQUENCE</scope>
    <source>
        <strain evidence="3">F60SS</strain>
        <tissue evidence="3">Leaves</tissue>
    </source>
</reference>
<proteinExistence type="predicted"/>
<comment type="caution">
    <text evidence="3">The sequence shown here is derived from an EMBL/GenBank/DDBJ whole genome shotgun (WGS) entry which is preliminary data.</text>
</comment>
<keyword evidence="2" id="KW-0472">Membrane</keyword>
<keyword evidence="2" id="KW-0812">Transmembrane</keyword>
<feature type="region of interest" description="Disordered" evidence="1">
    <location>
        <begin position="215"/>
        <end position="252"/>
    </location>
</feature>
<dbReference type="OrthoDB" id="1932497at2759"/>
<evidence type="ECO:0000313" key="4">
    <source>
        <dbReference type="Proteomes" id="UP001141552"/>
    </source>
</evidence>
<accession>A0A9Q0FYH4</accession>
<dbReference type="Proteomes" id="UP001141552">
    <property type="component" value="Unassembled WGS sequence"/>
</dbReference>
<sequence length="252" mass="28441">MLNTFICGSFDSSEELDALKWSSSPCSSPRKSRKNNKDSKNPYSSRGLDKFSALLAELDEKRQKVYSKMHSHGDVSLVRFVYTNSNDIVPIVVKLKDHQHLHQQKQKITGSTDHHHHHTSTTQNLQVIDKLPVEASAAAAVADKDAKEATKEKEKKKGSTWSKLMNLPSWRQPSRYMPVAIILILLFLAVFGRSAAILCTSIAWYTVPSLSLKPKKNKQTKKKEYARSLTHTPGKGASKENWAQQSEHRKSF</sequence>